<dbReference type="EMBL" id="BARU01039319">
    <property type="protein sequence ID" value="GAH79814.1"/>
    <property type="molecule type" value="Genomic_DNA"/>
</dbReference>
<evidence type="ECO:0000313" key="1">
    <source>
        <dbReference type="EMBL" id="GAH79814.1"/>
    </source>
</evidence>
<accession>X1JNG4</accession>
<comment type="caution">
    <text evidence="1">The sequence shown here is derived from an EMBL/GenBank/DDBJ whole genome shotgun (WGS) entry which is preliminary data.</text>
</comment>
<feature type="non-terminal residue" evidence="1">
    <location>
        <position position="1"/>
    </location>
</feature>
<sequence>KTKIATIIQSLNGKIVVELPQEAEYEEDKIPIKMPLL</sequence>
<gene>
    <name evidence="1" type="ORF">S03H2_60963</name>
</gene>
<organism evidence="1">
    <name type="scientific">marine sediment metagenome</name>
    <dbReference type="NCBI Taxonomy" id="412755"/>
    <lineage>
        <taxon>unclassified sequences</taxon>
        <taxon>metagenomes</taxon>
        <taxon>ecological metagenomes</taxon>
    </lineage>
</organism>
<proteinExistence type="predicted"/>
<protein>
    <submittedName>
        <fullName evidence="1">Uncharacterized protein</fullName>
    </submittedName>
</protein>
<dbReference type="AlphaFoldDB" id="X1JNG4"/>
<name>X1JNG4_9ZZZZ</name>
<reference evidence="1" key="1">
    <citation type="journal article" date="2014" name="Front. Microbiol.">
        <title>High frequency of phylogenetically diverse reductive dehalogenase-homologous genes in deep subseafloor sedimentary metagenomes.</title>
        <authorList>
            <person name="Kawai M."/>
            <person name="Futagami T."/>
            <person name="Toyoda A."/>
            <person name="Takaki Y."/>
            <person name="Nishi S."/>
            <person name="Hori S."/>
            <person name="Arai W."/>
            <person name="Tsubouchi T."/>
            <person name="Morono Y."/>
            <person name="Uchiyama I."/>
            <person name="Ito T."/>
            <person name="Fujiyama A."/>
            <person name="Inagaki F."/>
            <person name="Takami H."/>
        </authorList>
    </citation>
    <scope>NUCLEOTIDE SEQUENCE</scope>
    <source>
        <strain evidence="1">Expedition CK06-06</strain>
    </source>
</reference>